<evidence type="ECO:0000259" key="1">
    <source>
        <dbReference type="SMART" id="SM00966"/>
    </source>
</evidence>
<dbReference type="SMART" id="SM00966">
    <property type="entry name" value="SpoVT_AbrB"/>
    <property type="match status" value="1"/>
</dbReference>
<evidence type="ECO:0000313" key="3">
    <source>
        <dbReference type="Proteomes" id="UP000176260"/>
    </source>
</evidence>
<name>A0A1G1XRH5_9BACT</name>
<dbReference type="Pfam" id="PF04014">
    <property type="entry name" value="MazE_antitoxin"/>
    <property type="match status" value="1"/>
</dbReference>
<dbReference type="EMBL" id="MHIA01000011">
    <property type="protein sequence ID" value="OGY42571.1"/>
    <property type="molecule type" value="Genomic_DNA"/>
</dbReference>
<feature type="domain" description="SpoVT-AbrB" evidence="1">
    <location>
        <begin position="11"/>
        <end position="56"/>
    </location>
</feature>
<evidence type="ECO:0000313" key="2">
    <source>
        <dbReference type="EMBL" id="OGY42571.1"/>
    </source>
</evidence>
<protein>
    <recommendedName>
        <fullName evidence="1">SpoVT-AbrB domain-containing protein</fullName>
    </recommendedName>
</protein>
<dbReference type="InterPro" id="IPR037914">
    <property type="entry name" value="SpoVT-AbrB_sf"/>
</dbReference>
<proteinExistence type="predicted"/>
<reference evidence="2 3" key="1">
    <citation type="journal article" date="2016" name="Nat. Commun.">
        <title>Thousands of microbial genomes shed light on interconnected biogeochemical processes in an aquifer system.</title>
        <authorList>
            <person name="Anantharaman K."/>
            <person name="Brown C.T."/>
            <person name="Hug L.A."/>
            <person name="Sharon I."/>
            <person name="Castelle C.J."/>
            <person name="Probst A.J."/>
            <person name="Thomas B.C."/>
            <person name="Singh A."/>
            <person name="Wilkins M.J."/>
            <person name="Karaoz U."/>
            <person name="Brodie E.L."/>
            <person name="Williams K.H."/>
            <person name="Hubbard S.S."/>
            <person name="Banfield J.F."/>
        </authorList>
    </citation>
    <scope>NUCLEOTIDE SEQUENCE [LARGE SCALE GENOMIC DNA]</scope>
</reference>
<gene>
    <name evidence="2" type="ORF">A2Y67_02645</name>
</gene>
<accession>A0A1G1XRH5</accession>
<comment type="caution">
    <text evidence="2">The sequence shown here is derived from an EMBL/GenBank/DDBJ whole genome shotgun (WGS) entry which is preliminary data.</text>
</comment>
<dbReference type="NCBIfam" id="TIGR01439">
    <property type="entry name" value="lp_hng_hel_AbrB"/>
    <property type="match status" value="1"/>
</dbReference>
<sequence length="74" mass="8614">MSFEFKNYGMTTMGERGQVVIPKEIRKKMNIKPGDQFLVFCRDNAIIGFIKPEKFDKMIEMTIGKLKNIKLAKK</sequence>
<dbReference type="InterPro" id="IPR007159">
    <property type="entry name" value="SpoVT-AbrB_dom"/>
</dbReference>
<organism evidence="2 3">
    <name type="scientific">Candidatus Buchananbacteria bacterium RBG_13_39_9</name>
    <dbReference type="NCBI Taxonomy" id="1797531"/>
    <lineage>
        <taxon>Bacteria</taxon>
        <taxon>Candidatus Buchananiibacteriota</taxon>
    </lineage>
</organism>
<dbReference type="Proteomes" id="UP000176260">
    <property type="component" value="Unassembled WGS sequence"/>
</dbReference>
<dbReference type="Gene3D" id="2.10.260.10">
    <property type="match status" value="1"/>
</dbReference>
<dbReference type="GO" id="GO:0003677">
    <property type="term" value="F:DNA binding"/>
    <property type="evidence" value="ECO:0007669"/>
    <property type="project" value="InterPro"/>
</dbReference>
<dbReference type="AlphaFoldDB" id="A0A1G1XRH5"/>
<dbReference type="SUPFAM" id="SSF89447">
    <property type="entry name" value="AbrB/MazE/MraZ-like"/>
    <property type="match status" value="1"/>
</dbReference>